<feature type="region of interest" description="Disordered" evidence="1">
    <location>
        <begin position="90"/>
        <end position="147"/>
    </location>
</feature>
<accession>A0A314ZDI2</accession>
<name>A0A314ZDI2_PRUYE</name>
<evidence type="ECO:0000313" key="3">
    <source>
        <dbReference type="Proteomes" id="UP000250321"/>
    </source>
</evidence>
<evidence type="ECO:0000256" key="1">
    <source>
        <dbReference type="SAM" id="MobiDB-lite"/>
    </source>
</evidence>
<dbReference type="EMBL" id="PJQY01001760">
    <property type="protein sequence ID" value="PQP99915.1"/>
    <property type="molecule type" value="Genomic_DNA"/>
</dbReference>
<gene>
    <name evidence="2" type="ORF">Pyn_34775</name>
</gene>
<protein>
    <submittedName>
        <fullName evidence="2">Uncharacterized protein</fullName>
    </submittedName>
</protein>
<organism evidence="2 3">
    <name type="scientific">Prunus yedoensis var. nudiflora</name>
    <dbReference type="NCBI Taxonomy" id="2094558"/>
    <lineage>
        <taxon>Eukaryota</taxon>
        <taxon>Viridiplantae</taxon>
        <taxon>Streptophyta</taxon>
        <taxon>Embryophyta</taxon>
        <taxon>Tracheophyta</taxon>
        <taxon>Spermatophyta</taxon>
        <taxon>Magnoliopsida</taxon>
        <taxon>eudicotyledons</taxon>
        <taxon>Gunneridae</taxon>
        <taxon>Pentapetalae</taxon>
        <taxon>rosids</taxon>
        <taxon>fabids</taxon>
        <taxon>Rosales</taxon>
        <taxon>Rosaceae</taxon>
        <taxon>Amygdaloideae</taxon>
        <taxon>Amygdaleae</taxon>
        <taxon>Prunus</taxon>
    </lineage>
</organism>
<proteinExistence type="predicted"/>
<dbReference type="Proteomes" id="UP000250321">
    <property type="component" value="Unassembled WGS sequence"/>
</dbReference>
<evidence type="ECO:0000313" key="2">
    <source>
        <dbReference type="EMBL" id="PQP99915.1"/>
    </source>
</evidence>
<sequence length="179" mass="19901">MGRGRMDSKGWTPCIPLEVIDNWGTKCTGQSAHFMLQACRVDHHCPGLTQGVALPRQMKRRSLSFRHIIVLLIRASHHFALPIKRRPPVWPGPDGSPSPAVHQPPFVLGSRHEPKPRCGQGSLSSPEEDNPLVRPRRNCNAIDEDGRTRYDDSNLAVFIRLSAPAAYHVQSDGRLPGPE</sequence>
<dbReference type="AlphaFoldDB" id="A0A314ZDI2"/>
<comment type="caution">
    <text evidence="2">The sequence shown here is derived from an EMBL/GenBank/DDBJ whole genome shotgun (WGS) entry which is preliminary data.</text>
</comment>
<reference evidence="2 3" key="1">
    <citation type="submission" date="2018-02" db="EMBL/GenBank/DDBJ databases">
        <title>Draft genome of wild Prunus yedoensis var. nudiflora.</title>
        <authorList>
            <person name="Baek S."/>
            <person name="Kim J.-H."/>
            <person name="Choi K."/>
            <person name="Kim G.-B."/>
            <person name="Cho A."/>
            <person name="Jang H."/>
            <person name="Shin C.-H."/>
            <person name="Yu H.-J."/>
            <person name="Mun J.-H."/>
        </authorList>
    </citation>
    <scope>NUCLEOTIDE SEQUENCE [LARGE SCALE GENOMIC DNA]</scope>
    <source>
        <strain evidence="3">cv. Jeju island</strain>
        <tissue evidence="2">Leaf</tissue>
    </source>
</reference>
<keyword evidence="3" id="KW-1185">Reference proteome</keyword>